<dbReference type="GO" id="GO:0008757">
    <property type="term" value="F:S-adenosylmethionine-dependent methyltransferase activity"/>
    <property type="evidence" value="ECO:0007669"/>
    <property type="project" value="InterPro"/>
</dbReference>
<sequence>MDYRTHYERLAPSFTRHWSYTPEFVSWMTGCLVERLQLGAGDCLVDCGCGTGIYTTRLVEHAARVICLDPIPAMLEHLPADPRLVPSIGTVEQLAIGHLLVGELFDAVLLKEVIHHVNDPPATIHALARRLASGGRLLVAMLPPTIDYPLFPAALARYNRGKLTPDHVAGWMADAGLHVTTSAEQHQVDMPTEQYLDMVNDRYLSLLARFTDTEIAAGIRYIQRQHPGDSITFTDRFAFVLGVRAH</sequence>
<dbReference type="Proteomes" id="UP000185596">
    <property type="component" value="Unassembled WGS sequence"/>
</dbReference>
<name>A0A1Q8BXU8_9PSEU</name>
<comment type="caution">
    <text evidence="2">The sequence shown here is derived from an EMBL/GenBank/DDBJ whole genome shotgun (WGS) entry which is preliminary data.</text>
</comment>
<feature type="domain" description="Methyltransferase type 11" evidence="1">
    <location>
        <begin position="45"/>
        <end position="139"/>
    </location>
</feature>
<dbReference type="CDD" id="cd02440">
    <property type="entry name" value="AdoMet_MTases"/>
    <property type="match status" value="1"/>
</dbReference>
<evidence type="ECO:0000313" key="2">
    <source>
        <dbReference type="EMBL" id="OLF06924.1"/>
    </source>
</evidence>
<gene>
    <name evidence="2" type="ORF">BU204_36005</name>
</gene>
<dbReference type="PANTHER" id="PTHR43861">
    <property type="entry name" value="TRANS-ACONITATE 2-METHYLTRANSFERASE-RELATED"/>
    <property type="match status" value="1"/>
</dbReference>
<protein>
    <recommendedName>
        <fullName evidence="1">Methyltransferase type 11 domain-containing protein</fullName>
    </recommendedName>
</protein>
<dbReference type="STRING" id="1912961.BU204_36005"/>
<dbReference type="SUPFAM" id="SSF53335">
    <property type="entry name" value="S-adenosyl-L-methionine-dependent methyltransferases"/>
    <property type="match status" value="1"/>
</dbReference>
<dbReference type="AlphaFoldDB" id="A0A1Q8BXU8"/>
<reference evidence="2 3" key="1">
    <citation type="submission" date="2016-12" db="EMBL/GenBank/DDBJ databases">
        <title>The draft genome sequence of Actinophytocola sp. 11-183.</title>
        <authorList>
            <person name="Wang W."/>
            <person name="Yuan L."/>
        </authorList>
    </citation>
    <scope>NUCLEOTIDE SEQUENCE [LARGE SCALE GENOMIC DNA]</scope>
    <source>
        <strain evidence="2 3">11-183</strain>
    </source>
</reference>
<organism evidence="2 3">
    <name type="scientific">Actinophytocola xanthii</name>
    <dbReference type="NCBI Taxonomy" id="1912961"/>
    <lineage>
        <taxon>Bacteria</taxon>
        <taxon>Bacillati</taxon>
        <taxon>Actinomycetota</taxon>
        <taxon>Actinomycetes</taxon>
        <taxon>Pseudonocardiales</taxon>
        <taxon>Pseudonocardiaceae</taxon>
    </lineage>
</organism>
<accession>A0A1Q8BXU8</accession>
<keyword evidence="3" id="KW-1185">Reference proteome</keyword>
<evidence type="ECO:0000313" key="3">
    <source>
        <dbReference type="Proteomes" id="UP000185596"/>
    </source>
</evidence>
<dbReference type="RefSeq" id="WP_075130279.1">
    <property type="nucleotide sequence ID" value="NZ_MSIE01000111.1"/>
</dbReference>
<dbReference type="InterPro" id="IPR013216">
    <property type="entry name" value="Methyltransf_11"/>
</dbReference>
<dbReference type="EMBL" id="MSIE01000111">
    <property type="protein sequence ID" value="OLF06924.1"/>
    <property type="molecule type" value="Genomic_DNA"/>
</dbReference>
<proteinExistence type="predicted"/>
<evidence type="ECO:0000259" key="1">
    <source>
        <dbReference type="Pfam" id="PF08241"/>
    </source>
</evidence>
<dbReference type="PANTHER" id="PTHR43861:SF1">
    <property type="entry name" value="TRANS-ACONITATE 2-METHYLTRANSFERASE"/>
    <property type="match status" value="1"/>
</dbReference>
<dbReference type="InterPro" id="IPR029063">
    <property type="entry name" value="SAM-dependent_MTases_sf"/>
</dbReference>
<dbReference type="Gene3D" id="3.40.50.150">
    <property type="entry name" value="Vaccinia Virus protein VP39"/>
    <property type="match status" value="1"/>
</dbReference>
<dbReference type="Pfam" id="PF08241">
    <property type="entry name" value="Methyltransf_11"/>
    <property type="match status" value="1"/>
</dbReference>